<dbReference type="GeneID" id="28837872"/>
<gene>
    <name evidence="8" type="ORF">VE01_04486</name>
</gene>
<evidence type="ECO:0000256" key="6">
    <source>
        <dbReference type="PIRSR" id="PIRSR001221-2"/>
    </source>
</evidence>
<accession>A0A1B8GP87</accession>
<organism evidence="8 9">
    <name type="scientific">Pseudogymnoascus verrucosus</name>
    <dbReference type="NCBI Taxonomy" id="342668"/>
    <lineage>
        <taxon>Eukaryota</taxon>
        <taxon>Fungi</taxon>
        <taxon>Dikarya</taxon>
        <taxon>Ascomycota</taxon>
        <taxon>Pezizomycotina</taxon>
        <taxon>Leotiomycetes</taxon>
        <taxon>Thelebolales</taxon>
        <taxon>Thelebolaceae</taxon>
        <taxon>Pseudogymnoascus</taxon>
    </lineage>
</organism>
<feature type="binding site" evidence="6">
    <location>
        <begin position="266"/>
        <end position="269"/>
    </location>
    <ligand>
        <name>substrate</name>
    </ligand>
</feature>
<evidence type="ECO:0000313" key="8">
    <source>
        <dbReference type="EMBL" id="OBT97621.2"/>
    </source>
</evidence>
<dbReference type="PROSITE" id="PS00571">
    <property type="entry name" value="AMIDASES"/>
    <property type="match status" value="1"/>
</dbReference>
<dbReference type="PANTHER" id="PTHR46072">
    <property type="entry name" value="AMIDASE-RELATED-RELATED"/>
    <property type="match status" value="1"/>
</dbReference>
<feature type="active site" description="Acyl-ester intermediate" evidence="5">
    <location>
        <position position="269"/>
    </location>
</feature>
<dbReference type="STRING" id="342668.A0A1B8GP87"/>
<evidence type="ECO:0000256" key="2">
    <source>
        <dbReference type="ARBA" id="ARBA00009199"/>
    </source>
</evidence>
<dbReference type="Pfam" id="PF01425">
    <property type="entry name" value="Amidase"/>
    <property type="match status" value="1"/>
</dbReference>
<dbReference type="PIRSF" id="PIRSF001221">
    <property type="entry name" value="Amidase_fungi"/>
    <property type="match status" value="1"/>
</dbReference>
<dbReference type="Gene3D" id="3.90.1300.10">
    <property type="entry name" value="Amidase signature (AS) domain"/>
    <property type="match status" value="1"/>
</dbReference>
<protein>
    <recommendedName>
        <fullName evidence="3">amidase</fullName>
        <ecNumber evidence="3">3.5.1.4</ecNumber>
    </recommendedName>
</protein>
<comment type="catalytic activity">
    <reaction evidence="1">
        <text>a monocarboxylic acid amide + H2O = a monocarboxylate + NH4(+)</text>
        <dbReference type="Rhea" id="RHEA:12020"/>
        <dbReference type="ChEBI" id="CHEBI:15377"/>
        <dbReference type="ChEBI" id="CHEBI:28938"/>
        <dbReference type="ChEBI" id="CHEBI:35757"/>
        <dbReference type="ChEBI" id="CHEBI:83628"/>
        <dbReference type="EC" id="3.5.1.4"/>
    </reaction>
</comment>
<dbReference type="Proteomes" id="UP000091956">
    <property type="component" value="Unassembled WGS sequence"/>
</dbReference>
<dbReference type="PANTHER" id="PTHR46072:SF11">
    <property type="entry name" value="AMIDASE-RELATED"/>
    <property type="match status" value="1"/>
</dbReference>
<dbReference type="AlphaFoldDB" id="A0A1B8GP87"/>
<reference evidence="8 9" key="1">
    <citation type="submission" date="2016-03" db="EMBL/GenBank/DDBJ databases">
        <title>Comparative genomics of Pseudogymnoascus destructans, the fungus causing white-nose syndrome of bats.</title>
        <authorList>
            <person name="Palmer J.M."/>
            <person name="Drees K.P."/>
            <person name="Foster J.T."/>
            <person name="Lindner D.L."/>
        </authorList>
    </citation>
    <scope>NUCLEOTIDE SEQUENCE [LARGE SCALE GENOMIC DNA]</scope>
    <source>
        <strain evidence="8 9">UAMH 10579</strain>
    </source>
</reference>
<evidence type="ECO:0000256" key="3">
    <source>
        <dbReference type="ARBA" id="ARBA00012922"/>
    </source>
</evidence>
<evidence type="ECO:0000313" key="9">
    <source>
        <dbReference type="Proteomes" id="UP000091956"/>
    </source>
</evidence>
<keyword evidence="4" id="KW-0378">Hydrolase</keyword>
<dbReference type="InterPro" id="IPR036928">
    <property type="entry name" value="AS_sf"/>
</dbReference>
<feature type="active site" description="Charge relay system" evidence="5">
    <location>
        <position position="170"/>
    </location>
</feature>
<evidence type="ECO:0000256" key="5">
    <source>
        <dbReference type="PIRSR" id="PIRSR001221-1"/>
    </source>
</evidence>
<comment type="similarity">
    <text evidence="2">Belongs to the amidase family.</text>
</comment>
<dbReference type="EC" id="3.5.1.4" evidence="3"/>
<dbReference type="EMBL" id="KV460221">
    <property type="protein sequence ID" value="OBT97621.2"/>
    <property type="molecule type" value="Genomic_DNA"/>
</dbReference>
<dbReference type="SUPFAM" id="SSF75304">
    <property type="entry name" value="Amidase signature (AS) enzymes"/>
    <property type="match status" value="1"/>
</dbReference>
<feature type="binding site" evidence="6">
    <location>
        <position position="245"/>
    </location>
    <ligand>
        <name>substrate</name>
    </ligand>
</feature>
<sequence length="573" mass="63333">MRKIAFTPGTRSLSYLFNDLTDVFKFRASEKLPVSRSEKLSWTDISAAKKEEVNARIPSEWLIPEDLLPPTSQTKVDDFVATSGFFTEGEIKITASSATDITANIVAGTWTAEEVTKAFCKSAAVSHQLVNSLTYTQFPEAITAAKELDEEFSKTGKPRGPLHGVPVSLKDNINIKGAPSTIGFVAYANEKEEKNSYLVDLLVELGAIIYVKTNVPTAMMMAETVNNIFGTTTNPLNRKLTPGGSSGGESALIASYGSPLGVGTDIGGSLRLPASTTGLFTVRFSGNRLPNFDFKAGMPGQEAIVSVQGPIARTLDDVILYSKSIIDSEPWFKDPKLYPIPWREIQLPQKLKFAIIWDDGYVRVTPPIQRALETTVAKLKNSGHEVVEWDNKPIGKVYNLLRRLFTADGGKTIRSQLEKGEEPAPKFMDNFLQSQEIGVYDVWQLQRERNQIWKEWLDQWNEIEGLDGIIMAAAPYISAKHSKYTHAGYTGLFNLLDYSVAVFPCGVIGDRDIDVRKADEPPELNDVDKATREEYDPNEIHGLPVGLQLIGRKLQEEKVLAMVGRVLEAVNAI</sequence>
<name>A0A1B8GP87_9PEZI</name>
<feature type="binding site" evidence="6">
    <location>
        <position position="219"/>
    </location>
    <ligand>
        <name>substrate</name>
    </ligand>
</feature>
<evidence type="ECO:0000259" key="7">
    <source>
        <dbReference type="Pfam" id="PF01425"/>
    </source>
</evidence>
<evidence type="ECO:0000256" key="1">
    <source>
        <dbReference type="ARBA" id="ARBA00001311"/>
    </source>
</evidence>
<reference evidence="9" key="2">
    <citation type="journal article" date="2018" name="Nat. Commun.">
        <title>Extreme sensitivity to ultraviolet light in the fungal pathogen causing white-nose syndrome of bats.</title>
        <authorList>
            <person name="Palmer J.M."/>
            <person name="Drees K.P."/>
            <person name="Foster J.T."/>
            <person name="Lindner D.L."/>
        </authorList>
    </citation>
    <scope>NUCLEOTIDE SEQUENCE [LARGE SCALE GENOMIC DNA]</scope>
    <source>
        <strain evidence="9">UAMH 10579</strain>
    </source>
</reference>
<feature type="active site" description="Charge relay system" evidence="5">
    <location>
        <position position="245"/>
    </location>
</feature>
<feature type="domain" description="Amidase" evidence="7">
    <location>
        <begin position="114"/>
        <end position="560"/>
    </location>
</feature>
<dbReference type="RefSeq" id="XP_018131354.2">
    <property type="nucleotide sequence ID" value="XM_018273960.2"/>
</dbReference>
<proteinExistence type="inferred from homology"/>
<dbReference type="InterPro" id="IPR023631">
    <property type="entry name" value="Amidase_dom"/>
</dbReference>
<dbReference type="GO" id="GO:0004040">
    <property type="term" value="F:amidase activity"/>
    <property type="evidence" value="ECO:0007669"/>
    <property type="project" value="UniProtKB-EC"/>
</dbReference>
<dbReference type="InterPro" id="IPR020556">
    <property type="entry name" value="Amidase_CS"/>
</dbReference>
<evidence type="ECO:0000256" key="4">
    <source>
        <dbReference type="ARBA" id="ARBA00022801"/>
    </source>
</evidence>
<keyword evidence="9" id="KW-1185">Reference proteome</keyword>